<feature type="domain" description="Class II aldolase/adducin N-terminal" evidence="2">
    <location>
        <begin position="77"/>
        <end position="123"/>
    </location>
</feature>
<accession>A0ABY7DWK9</accession>
<gene>
    <name evidence="3" type="ORF">MAR_008665</name>
</gene>
<dbReference type="Gene3D" id="3.40.225.10">
    <property type="entry name" value="Class II aldolase/adducin N-terminal domain"/>
    <property type="match status" value="1"/>
</dbReference>
<dbReference type="PANTHER" id="PTHR10640">
    <property type="entry name" value="METHYLTHIORIBULOSE-1-PHOSPHATE DEHYDRATASE"/>
    <property type="match status" value="1"/>
</dbReference>
<proteinExistence type="inferred from homology"/>
<reference evidence="3" key="1">
    <citation type="submission" date="2022-11" db="EMBL/GenBank/DDBJ databases">
        <title>Centuries of genome instability and evolution in soft-shell clam transmissible cancer (bioRxiv).</title>
        <authorList>
            <person name="Hart S.F.M."/>
            <person name="Yonemitsu M.A."/>
            <person name="Giersch R.M."/>
            <person name="Beal B.F."/>
            <person name="Arriagada G."/>
            <person name="Davis B.W."/>
            <person name="Ostrander E.A."/>
            <person name="Goff S.P."/>
            <person name="Metzger M.J."/>
        </authorList>
    </citation>
    <scope>NUCLEOTIDE SEQUENCE</scope>
    <source>
        <strain evidence="3">MELC-2E11</strain>
        <tissue evidence="3">Siphon/mantle</tissue>
    </source>
</reference>
<name>A0ABY7DWK9_MYAAR</name>
<dbReference type="Proteomes" id="UP001164746">
    <property type="component" value="Chromosome 4"/>
</dbReference>
<protein>
    <submittedName>
        <fullName evidence="3">MTNB-like protein</fullName>
    </submittedName>
</protein>
<evidence type="ECO:0000313" key="4">
    <source>
        <dbReference type="Proteomes" id="UP001164746"/>
    </source>
</evidence>
<dbReference type="InterPro" id="IPR001303">
    <property type="entry name" value="Aldolase_II/adducin_N"/>
</dbReference>
<dbReference type="SUPFAM" id="SSF53639">
    <property type="entry name" value="AraD/HMP-PK domain-like"/>
    <property type="match status" value="1"/>
</dbReference>
<dbReference type="PANTHER" id="PTHR10640:SF7">
    <property type="entry name" value="METHYLTHIORIBULOSE-1-PHOSPHATE DEHYDRATASE"/>
    <property type="match status" value="1"/>
</dbReference>
<sequence length="145" mass="16511">MSQVLRARVDVWHGWGAQYQVRGEDLFVTTVDGVDIVGPSPEKRLSKSTCTPLINAIYTKQKEKHFDYYDTLIVPIDSLLNAMRDYPETSAVIIRRHGMYVWGPTWQRAKGMAECYEYLFNVAVKMKQLGLDPEAIPVPPEGAYT</sequence>
<evidence type="ECO:0000259" key="2">
    <source>
        <dbReference type="Pfam" id="PF00596"/>
    </source>
</evidence>
<dbReference type="InterPro" id="IPR036409">
    <property type="entry name" value="Aldolase_II/adducin_N_sf"/>
</dbReference>
<dbReference type="Pfam" id="PF00596">
    <property type="entry name" value="Aldolase_II"/>
    <property type="match status" value="1"/>
</dbReference>
<comment type="similarity">
    <text evidence="1">Belongs to the aldolase class II family. Adducin subfamily.</text>
</comment>
<evidence type="ECO:0000313" key="3">
    <source>
        <dbReference type="EMBL" id="WAR02107.1"/>
    </source>
</evidence>
<evidence type="ECO:0000256" key="1">
    <source>
        <dbReference type="ARBA" id="ARBA00006274"/>
    </source>
</evidence>
<dbReference type="EMBL" id="CP111015">
    <property type="protein sequence ID" value="WAR02107.1"/>
    <property type="molecule type" value="Genomic_DNA"/>
</dbReference>
<organism evidence="3 4">
    <name type="scientific">Mya arenaria</name>
    <name type="common">Soft-shell clam</name>
    <dbReference type="NCBI Taxonomy" id="6604"/>
    <lineage>
        <taxon>Eukaryota</taxon>
        <taxon>Metazoa</taxon>
        <taxon>Spiralia</taxon>
        <taxon>Lophotrochozoa</taxon>
        <taxon>Mollusca</taxon>
        <taxon>Bivalvia</taxon>
        <taxon>Autobranchia</taxon>
        <taxon>Heteroconchia</taxon>
        <taxon>Euheterodonta</taxon>
        <taxon>Imparidentia</taxon>
        <taxon>Neoheterodontei</taxon>
        <taxon>Myida</taxon>
        <taxon>Myoidea</taxon>
        <taxon>Myidae</taxon>
        <taxon>Mya</taxon>
    </lineage>
</organism>
<keyword evidence="4" id="KW-1185">Reference proteome</keyword>